<organism evidence="2 3">
    <name type="scientific">Gordonibacter pamelaeae</name>
    <dbReference type="NCBI Taxonomy" id="471189"/>
    <lineage>
        <taxon>Bacteria</taxon>
        <taxon>Bacillati</taxon>
        <taxon>Actinomycetota</taxon>
        <taxon>Coriobacteriia</taxon>
        <taxon>Eggerthellales</taxon>
        <taxon>Eggerthellaceae</taxon>
        <taxon>Gordonibacter</taxon>
    </lineage>
</organism>
<sequence>MRYTYPVLVIEDELGGYCTYLNDFDQVTQGDNIAEAIEMGADLLEIMLDDYLQLDKPLPKPTYPTEHEGLLVAISVDVNTERGLLTTRMAAIELGVSDARVRQMVCSGQLASKKIGRDNYVYLWSIRERQANPPRPGRPRKKAAPAPAKEAGAAR</sequence>
<dbReference type="InterPro" id="IPR035069">
    <property type="entry name" value="TTHA1013/TTHA0281-like"/>
</dbReference>
<gene>
    <name evidence="2" type="ORF">C1877_02265</name>
</gene>
<name>A0A369M8N4_9ACTN</name>
<dbReference type="AlphaFoldDB" id="A0A369M8N4"/>
<feature type="compositionally biased region" description="Low complexity" evidence="1">
    <location>
        <begin position="144"/>
        <end position="155"/>
    </location>
</feature>
<dbReference type="Proteomes" id="UP000254000">
    <property type="component" value="Unassembled WGS sequence"/>
</dbReference>
<dbReference type="SUPFAM" id="SSF143100">
    <property type="entry name" value="TTHA1013/TTHA0281-like"/>
    <property type="match status" value="1"/>
</dbReference>
<evidence type="ECO:0000313" key="2">
    <source>
        <dbReference type="EMBL" id="RDB67277.1"/>
    </source>
</evidence>
<reference evidence="2 3" key="1">
    <citation type="journal article" date="2018" name="Elife">
        <title>Discovery and characterization of a prevalent human gut bacterial enzyme sufficient for the inactivation of a family of plant toxins.</title>
        <authorList>
            <person name="Koppel N."/>
            <person name="Bisanz J.E."/>
            <person name="Pandelia M.E."/>
            <person name="Turnbaugh P.J."/>
            <person name="Balskus E.P."/>
        </authorList>
    </citation>
    <scope>NUCLEOTIDE SEQUENCE [LARGE SCALE GENOMIC DNA]</scope>
    <source>
        <strain evidence="2 3">3C</strain>
    </source>
</reference>
<dbReference type="OrthoDB" id="3174295at2"/>
<keyword evidence="3" id="KW-1185">Reference proteome</keyword>
<evidence type="ECO:0000313" key="3">
    <source>
        <dbReference type="Proteomes" id="UP000254000"/>
    </source>
</evidence>
<dbReference type="Gene3D" id="3.30.160.250">
    <property type="match status" value="1"/>
</dbReference>
<proteinExistence type="predicted"/>
<accession>A0A369M8N4</accession>
<feature type="region of interest" description="Disordered" evidence="1">
    <location>
        <begin position="130"/>
        <end position="155"/>
    </location>
</feature>
<dbReference type="EMBL" id="PPTS01000001">
    <property type="protein sequence ID" value="RDB67277.1"/>
    <property type="molecule type" value="Genomic_DNA"/>
</dbReference>
<evidence type="ECO:0000256" key="1">
    <source>
        <dbReference type="SAM" id="MobiDB-lite"/>
    </source>
</evidence>
<dbReference type="RefSeq" id="WP_114568244.1">
    <property type="nucleotide sequence ID" value="NZ_CABMMS010000001.1"/>
</dbReference>
<protein>
    <submittedName>
        <fullName evidence="2">HicB family protein</fullName>
    </submittedName>
</protein>
<comment type="caution">
    <text evidence="2">The sequence shown here is derived from an EMBL/GenBank/DDBJ whole genome shotgun (WGS) entry which is preliminary data.</text>
</comment>
<dbReference type="GeneID" id="78358539"/>